<evidence type="ECO:0000256" key="3">
    <source>
        <dbReference type="ARBA" id="ARBA00022989"/>
    </source>
</evidence>
<proteinExistence type="predicted"/>
<evidence type="ECO:0000313" key="8">
    <source>
        <dbReference type="Proteomes" id="UP001327560"/>
    </source>
</evidence>
<dbReference type="GO" id="GO:0016020">
    <property type="term" value="C:membrane"/>
    <property type="evidence" value="ECO:0007669"/>
    <property type="project" value="UniProtKB-SubCell"/>
</dbReference>
<dbReference type="InterPro" id="IPR044839">
    <property type="entry name" value="NDR1-like"/>
</dbReference>
<dbReference type="Proteomes" id="UP001327560">
    <property type="component" value="Chromosome 2"/>
</dbReference>
<evidence type="ECO:0000256" key="1">
    <source>
        <dbReference type="ARBA" id="ARBA00004167"/>
    </source>
</evidence>
<keyword evidence="4 5" id="KW-0472">Membrane</keyword>
<dbReference type="EMBL" id="CP136891">
    <property type="protein sequence ID" value="WOK97204.1"/>
    <property type="molecule type" value="Genomic_DNA"/>
</dbReference>
<evidence type="ECO:0000256" key="4">
    <source>
        <dbReference type="ARBA" id="ARBA00023136"/>
    </source>
</evidence>
<feature type="transmembrane region" description="Helical" evidence="5">
    <location>
        <begin position="33"/>
        <end position="58"/>
    </location>
</feature>
<keyword evidence="2 5" id="KW-0812">Transmembrane</keyword>
<keyword evidence="8" id="KW-1185">Reference proteome</keyword>
<sequence length="218" mass="23619">MSAVAEHATPLTLVTELPTTGASKPRRSRRRCLICGGCCAAVLIILAVIILVLALTVFRVRDPVMTMNHLTIQRLSAGLGDVFSSQPLALNLTIVPDISIKNPNAVTFRFDATTTGLYYRGGEIGIAYGPPGTARAHRTIRMNLTVDVLADRVLDDRNLFDDLRAGSIPVTSSTMVGGRVKLLGVIKHHVELIMNCSFTLAVANQSILDQSCKRKIRL</sequence>
<dbReference type="PANTHER" id="PTHR31234">
    <property type="entry name" value="LATE EMBRYOGENESIS ABUNDANT (LEA) HYDROXYPROLINE-RICH GLYCOPROTEIN FAMILY"/>
    <property type="match status" value="1"/>
</dbReference>
<evidence type="ECO:0000259" key="6">
    <source>
        <dbReference type="Pfam" id="PF03168"/>
    </source>
</evidence>
<accession>A0AAQ3JVK9</accession>
<evidence type="ECO:0000256" key="2">
    <source>
        <dbReference type="ARBA" id="ARBA00022692"/>
    </source>
</evidence>
<feature type="domain" description="Late embryogenesis abundant protein LEA-2 subgroup" evidence="6">
    <location>
        <begin position="98"/>
        <end position="196"/>
    </location>
</feature>
<protein>
    <recommendedName>
        <fullName evidence="6">Late embryogenesis abundant protein LEA-2 subgroup domain-containing protein</fullName>
    </recommendedName>
</protein>
<gene>
    <name evidence="7" type="ORF">Cni_G05912</name>
</gene>
<organism evidence="7 8">
    <name type="scientific">Canna indica</name>
    <name type="common">Indian-shot</name>
    <dbReference type="NCBI Taxonomy" id="4628"/>
    <lineage>
        <taxon>Eukaryota</taxon>
        <taxon>Viridiplantae</taxon>
        <taxon>Streptophyta</taxon>
        <taxon>Embryophyta</taxon>
        <taxon>Tracheophyta</taxon>
        <taxon>Spermatophyta</taxon>
        <taxon>Magnoliopsida</taxon>
        <taxon>Liliopsida</taxon>
        <taxon>Zingiberales</taxon>
        <taxon>Cannaceae</taxon>
        <taxon>Canna</taxon>
    </lineage>
</organism>
<evidence type="ECO:0000256" key="5">
    <source>
        <dbReference type="SAM" id="Phobius"/>
    </source>
</evidence>
<keyword evidence="3 5" id="KW-1133">Transmembrane helix</keyword>
<name>A0AAQ3JVK9_9LILI</name>
<dbReference type="Pfam" id="PF03168">
    <property type="entry name" value="LEA_2"/>
    <property type="match status" value="1"/>
</dbReference>
<dbReference type="InterPro" id="IPR004864">
    <property type="entry name" value="LEA_2"/>
</dbReference>
<dbReference type="AlphaFoldDB" id="A0AAQ3JVK9"/>
<dbReference type="GO" id="GO:0098542">
    <property type="term" value="P:defense response to other organism"/>
    <property type="evidence" value="ECO:0007669"/>
    <property type="project" value="InterPro"/>
</dbReference>
<comment type="subcellular location">
    <subcellularLocation>
        <location evidence="1">Membrane</location>
        <topology evidence="1">Single-pass membrane protein</topology>
    </subcellularLocation>
</comment>
<evidence type="ECO:0000313" key="7">
    <source>
        <dbReference type="EMBL" id="WOK97204.1"/>
    </source>
</evidence>
<reference evidence="7 8" key="1">
    <citation type="submission" date="2023-10" db="EMBL/GenBank/DDBJ databases">
        <title>Chromosome-scale genome assembly provides insights into flower coloration mechanisms of Canna indica.</title>
        <authorList>
            <person name="Li C."/>
        </authorList>
    </citation>
    <scope>NUCLEOTIDE SEQUENCE [LARGE SCALE GENOMIC DNA]</scope>
    <source>
        <tissue evidence="7">Flower</tissue>
    </source>
</reference>
<dbReference type="PANTHER" id="PTHR31234:SF65">
    <property type="entry name" value="LATE EMBRYOGENESIS ABUNDANT PROTEIN, LEA_2 SUBGROUP"/>
    <property type="match status" value="1"/>
</dbReference>